<keyword evidence="2" id="KW-0489">Methyltransferase</keyword>
<dbReference type="InterPro" id="IPR029063">
    <property type="entry name" value="SAM-dependent_MTases_sf"/>
</dbReference>
<dbReference type="PANTHER" id="PTHR34203">
    <property type="entry name" value="METHYLTRANSFERASE, FKBM FAMILY PROTEIN"/>
    <property type="match status" value="1"/>
</dbReference>
<evidence type="ECO:0000313" key="2">
    <source>
        <dbReference type="EMBL" id="MBY0207120.1"/>
    </source>
</evidence>
<dbReference type="Pfam" id="PF00550">
    <property type="entry name" value="PP-binding"/>
    <property type="match status" value="1"/>
</dbReference>
<name>A0ABS7KSH4_9BACL</name>
<dbReference type="GO" id="GO:0008168">
    <property type="term" value="F:methyltransferase activity"/>
    <property type="evidence" value="ECO:0007669"/>
    <property type="project" value="UniProtKB-KW"/>
</dbReference>
<feature type="domain" description="Carrier" evidence="1">
    <location>
        <begin position="2"/>
        <end position="80"/>
    </location>
</feature>
<dbReference type="PROSITE" id="PS50075">
    <property type="entry name" value="CARRIER"/>
    <property type="match status" value="1"/>
</dbReference>
<organism evidence="2 3">
    <name type="scientific">Paenibacillus cucumis</name>
    <name type="common">ex Kampfer et al. 2016</name>
    <dbReference type="NCBI Taxonomy" id="1776858"/>
    <lineage>
        <taxon>Bacteria</taxon>
        <taxon>Bacillati</taxon>
        <taxon>Bacillota</taxon>
        <taxon>Bacilli</taxon>
        <taxon>Bacillales</taxon>
        <taxon>Paenibacillaceae</taxon>
        <taxon>Paenibacillus</taxon>
    </lineage>
</organism>
<keyword evidence="3" id="KW-1185">Reference proteome</keyword>
<dbReference type="InterPro" id="IPR052514">
    <property type="entry name" value="SAM-dependent_MTase"/>
</dbReference>
<evidence type="ECO:0000259" key="1">
    <source>
        <dbReference type="PROSITE" id="PS50075"/>
    </source>
</evidence>
<proteinExistence type="predicted"/>
<dbReference type="Proteomes" id="UP000706031">
    <property type="component" value="Unassembled WGS sequence"/>
</dbReference>
<sequence length="343" mass="39699">MTLTKENKNKIRNFISRFYRHHNLSDSDNLVELGLMNSLFAAQLTMFLEQEFEIQMEIREQFFEKFNSIDTICSLIDEHIEDSTGSHVYQLPNGLKVEYLNKTDADHFYEDIFVKQSYLSNGIELRDGDCVFDIGANIGLFSLFALQRNKGITVYAFEPSPLTYKALQKNLNAYKDQVHLFECGISNKEGSGTFTHYIHSSGMSTFHPNEDQEMESLRNIITNATNVKEDKEHLVALSVNDRLQSEIFTCEIRTMASVLGEHPIKIIDLLKIDAQKSEWEILRGIPDEAWPKIRQVVMEIHDLNNRVSEIEKFLGDLNYQVHIEQDVLYKGTNHFNLYAIQNN</sequence>
<gene>
    <name evidence="2" type="ORF">H7T88_28215</name>
</gene>
<dbReference type="InterPro" id="IPR006342">
    <property type="entry name" value="FkbM_mtfrase"/>
</dbReference>
<dbReference type="Gene3D" id="3.40.50.150">
    <property type="entry name" value="Vaccinia Virus protein VP39"/>
    <property type="match status" value="1"/>
</dbReference>
<evidence type="ECO:0000313" key="3">
    <source>
        <dbReference type="Proteomes" id="UP000706031"/>
    </source>
</evidence>
<dbReference type="InterPro" id="IPR009081">
    <property type="entry name" value="PP-bd_ACP"/>
</dbReference>
<protein>
    <submittedName>
        <fullName evidence="2">FkbM family methyltransferase</fullName>
    </submittedName>
</protein>
<dbReference type="PANTHER" id="PTHR34203:SF15">
    <property type="entry name" value="SLL1173 PROTEIN"/>
    <property type="match status" value="1"/>
</dbReference>
<comment type="caution">
    <text evidence="2">The sequence shown here is derived from an EMBL/GenBank/DDBJ whole genome shotgun (WGS) entry which is preliminary data.</text>
</comment>
<reference evidence="2 3" key="1">
    <citation type="submission" date="2020-08" db="EMBL/GenBank/DDBJ databases">
        <title>Fungal Genomes of the International Space Station.</title>
        <authorList>
            <person name="Seuylemezian A."/>
            <person name="Singh N.K."/>
            <person name="Wood J."/>
            <person name="Venkateswaran K."/>
        </authorList>
    </citation>
    <scope>NUCLEOTIDE SEQUENCE [LARGE SCALE GENOMIC DNA]</scope>
    <source>
        <strain evidence="2 3">S/N-304-OC-R4</strain>
    </source>
</reference>
<dbReference type="SUPFAM" id="SSF53335">
    <property type="entry name" value="S-adenosyl-L-methionine-dependent methyltransferases"/>
    <property type="match status" value="1"/>
</dbReference>
<dbReference type="NCBIfam" id="TIGR01444">
    <property type="entry name" value="fkbM_fam"/>
    <property type="match status" value="1"/>
</dbReference>
<keyword evidence="2" id="KW-0808">Transferase</keyword>
<accession>A0ABS7KSH4</accession>
<dbReference type="InterPro" id="IPR036736">
    <property type="entry name" value="ACP-like_sf"/>
</dbReference>
<dbReference type="Gene3D" id="1.10.1200.10">
    <property type="entry name" value="ACP-like"/>
    <property type="match status" value="1"/>
</dbReference>
<dbReference type="GO" id="GO:0032259">
    <property type="term" value="P:methylation"/>
    <property type="evidence" value="ECO:0007669"/>
    <property type="project" value="UniProtKB-KW"/>
</dbReference>
<dbReference type="EMBL" id="JACLIC010000061">
    <property type="protein sequence ID" value="MBY0207120.1"/>
    <property type="molecule type" value="Genomic_DNA"/>
</dbReference>
<dbReference type="Pfam" id="PF05050">
    <property type="entry name" value="Methyltransf_21"/>
    <property type="match status" value="1"/>
</dbReference>